<evidence type="ECO:0000256" key="3">
    <source>
        <dbReference type="ARBA" id="ARBA00023004"/>
    </source>
</evidence>
<name>A0ABQ6MXU7_9STRA</name>
<feature type="compositionally biased region" description="Low complexity" evidence="4">
    <location>
        <begin position="18"/>
        <end position="30"/>
    </location>
</feature>
<keyword evidence="3" id="KW-0408">Iron</keyword>
<accession>A0ABQ6MXU7</accession>
<dbReference type="InterPro" id="IPR016053">
    <property type="entry name" value="Haem_Oase-like"/>
</dbReference>
<gene>
    <name evidence="5" type="ORF">TeGR_g919</name>
</gene>
<evidence type="ECO:0008006" key="7">
    <source>
        <dbReference type="Google" id="ProtNLM"/>
    </source>
</evidence>
<feature type="region of interest" description="Disordered" evidence="4">
    <location>
        <begin position="70"/>
        <end position="110"/>
    </location>
</feature>
<feature type="compositionally biased region" description="Basic and acidic residues" evidence="4">
    <location>
        <begin position="404"/>
        <end position="415"/>
    </location>
</feature>
<dbReference type="InterPro" id="IPR016084">
    <property type="entry name" value="Haem_Oase-like_multi-hlx"/>
</dbReference>
<protein>
    <recommendedName>
        <fullName evidence="7">Heme oxygenase (biliverdin-producing)</fullName>
    </recommendedName>
</protein>
<dbReference type="CDD" id="cd19165">
    <property type="entry name" value="HemeO"/>
    <property type="match status" value="1"/>
</dbReference>
<dbReference type="PANTHER" id="PTHR10720:SF0">
    <property type="entry name" value="HEME OXYGENASE"/>
    <property type="match status" value="1"/>
</dbReference>
<dbReference type="PRINTS" id="PR00088">
    <property type="entry name" value="HAEMOXYGNASE"/>
</dbReference>
<evidence type="ECO:0000313" key="6">
    <source>
        <dbReference type="Proteomes" id="UP001165060"/>
    </source>
</evidence>
<proteinExistence type="predicted"/>
<feature type="region of interest" description="Disordered" evidence="4">
    <location>
        <begin position="124"/>
        <end position="157"/>
    </location>
</feature>
<keyword evidence="2" id="KW-0479">Metal-binding</keyword>
<evidence type="ECO:0000313" key="5">
    <source>
        <dbReference type="EMBL" id="GMI34870.1"/>
    </source>
</evidence>
<evidence type="ECO:0000256" key="1">
    <source>
        <dbReference type="ARBA" id="ARBA00022617"/>
    </source>
</evidence>
<dbReference type="InterPro" id="IPR002051">
    <property type="entry name" value="Haem_Oase"/>
</dbReference>
<feature type="region of interest" description="Disordered" evidence="4">
    <location>
        <begin position="393"/>
        <end position="415"/>
    </location>
</feature>
<dbReference type="EMBL" id="BRYB01000661">
    <property type="protein sequence ID" value="GMI34870.1"/>
    <property type="molecule type" value="Genomic_DNA"/>
</dbReference>
<sequence length="455" mass="49351">MDSSSSPSGLPAHPPISPSSSISKCPAFSSGCPFSKATSRSEIESLMASIPSSHVSGYVSSDFSATMQKLHSAYNKSPDAPSSDDGSVPSADELTDDEKPKQECPYKGLVTTDGVPLSKALGKVKMFPGAPSPPSSPSSSPPSSPSPSLATALKKGTAVSHKEAESVSFVKNFLRGRITVPVYSVLVANLYHVYLVMEEEMDRHGEKAMGALYLPEKLKRADRLLADWRFLSNSSDTSFPPSTRCTDEYCERLKYISSTNPKLLVSHAYTRYMGDLSGGQILQRCAKKAMDLPKSGEGSSFYDFPEIPEGGHNFKNKYRDLLDELPLSQEEVDDVVGEANVSFVLNMRIFEELDCIMNVEGSSVRPLEDALKFSTLWKTAKVGEGECPFGFKGPNPHGAAAAPKKKETPSKAAADDGARCPWPFIFFHDPATGVRDWQTWASVALIGSIAYMKFR</sequence>
<keyword evidence="6" id="KW-1185">Reference proteome</keyword>
<dbReference type="Gene3D" id="1.20.910.10">
    <property type="entry name" value="Heme oxygenase-like"/>
    <property type="match status" value="1"/>
</dbReference>
<dbReference type="PANTHER" id="PTHR10720">
    <property type="entry name" value="HEME OXYGENASE"/>
    <property type="match status" value="1"/>
</dbReference>
<organism evidence="5 6">
    <name type="scientific">Tetraparma gracilis</name>
    <dbReference type="NCBI Taxonomy" id="2962635"/>
    <lineage>
        <taxon>Eukaryota</taxon>
        <taxon>Sar</taxon>
        <taxon>Stramenopiles</taxon>
        <taxon>Ochrophyta</taxon>
        <taxon>Bolidophyceae</taxon>
        <taxon>Parmales</taxon>
        <taxon>Triparmaceae</taxon>
        <taxon>Tetraparma</taxon>
    </lineage>
</organism>
<dbReference type="Proteomes" id="UP001165060">
    <property type="component" value="Unassembled WGS sequence"/>
</dbReference>
<reference evidence="5 6" key="1">
    <citation type="journal article" date="2023" name="Commun. Biol.">
        <title>Genome analysis of Parmales, the sister group of diatoms, reveals the evolutionary specialization of diatoms from phago-mixotrophs to photoautotrophs.</title>
        <authorList>
            <person name="Ban H."/>
            <person name="Sato S."/>
            <person name="Yoshikawa S."/>
            <person name="Yamada K."/>
            <person name="Nakamura Y."/>
            <person name="Ichinomiya M."/>
            <person name="Sato N."/>
            <person name="Blanc-Mathieu R."/>
            <person name="Endo H."/>
            <person name="Kuwata A."/>
            <person name="Ogata H."/>
        </authorList>
    </citation>
    <scope>NUCLEOTIDE SEQUENCE [LARGE SCALE GENOMIC DNA]</scope>
</reference>
<comment type="caution">
    <text evidence="5">The sequence shown here is derived from an EMBL/GenBank/DDBJ whole genome shotgun (WGS) entry which is preliminary data.</text>
</comment>
<evidence type="ECO:0000256" key="4">
    <source>
        <dbReference type="SAM" id="MobiDB-lite"/>
    </source>
</evidence>
<feature type="compositionally biased region" description="Pro residues" evidence="4">
    <location>
        <begin position="130"/>
        <end position="145"/>
    </location>
</feature>
<keyword evidence="1" id="KW-0349">Heme</keyword>
<evidence type="ECO:0000256" key="2">
    <source>
        <dbReference type="ARBA" id="ARBA00022723"/>
    </source>
</evidence>
<dbReference type="SUPFAM" id="SSF48613">
    <property type="entry name" value="Heme oxygenase-like"/>
    <property type="match status" value="1"/>
</dbReference>
<dbReference type="Pfam" id="PF01126">
    <property type="entry name" value="Heme_oxygenase"/>
    <property type="match status" value="1"/>
</dbReference>
<feature type="region of interest" description="Disordered" evidence="4">
    <location>
        <begin position="1"/>
        <end position="35"/>
    </location>
</feature>